<reference evidence="1" key="1">
    <citation type="submission" date="2019-04" db="EMBL/GenBank/DDBJ databases">
        <title>Microbes associate with the intestines of laboratory mice.</title>
        <authorList>
            <person name="Navarre W."/>
            <person name="Wong E."/>
            <person name="Huang K."/>
            <person name="Tropini C."/>
            <person name="Ng K."/>
            <person name="Yu B."/>
        </authorList>
    </citation>
    <scope>NUCLEOTIDE SEQUENCE</scope>
    <source>
        <strain evidence="1">NM72_1-8</strain>
    </source>
</reference>
<keyword evidence="1" id="KW-0121">Carboxypeptidase</keyword>
<comment type="caution">
    <text evidence="1">The sequence shown here is derived from an EMBL/GenBank/DDBJ whole genome shotgun (WGS) entry which is preliminary data.</text>
</comment>
<keyword evidence="1" id="KW-0378">Hydrolase</keyword>
<sequence length="192" mass="21707">MFRYSYEILVNKQNRLDKAFVPRPLVRPAIPFDASADDPKRLLEADAAQAAEELFAYAKAAGLSLWGISGYRPYSRQAEIYRNAADIRYVAPPGASEHQTGLALDVSCPRNSLELTESFAGTPEGQWLSKNAHLHGFILRYPREKEKITGYAWEPWHIRYVTKSLSLYLALTGLALEEWVTLHSPIRTRTSP</sequence>
<protein>
    <submittedName>
        <fullName evidence="1">D-alanyl-D-alanine carboxypeptidase family protein</fullName>
    </submittedName>
</protein>
<evidence type="ECO:0000313" key="1">
    <source>
        <dbReference type="EMBL" id="TGX97980.1"/>
    </source>
</evidence>
<accession>A0AC61QYM8</accession>
<dbReference type="EMBL" id="SRZB01000023">
    <property type="protein sequence ID" value="TGX97980.1"/>
    <property type="molecule type" value="Genomic_DNA"/>
</dbReference>
<organism evidence="1 2">
    <name type="scientific">Hominisplanchenecus murintestinalis</name>
    <dbReference type="NCBI Taxonomy" id="2941517"/>
    <lineage>
        <taxon>Bacteria</taxon>
        <taxon>Bacillati</taxon>
        <taxon>Bacillota</taxon>
        <taxon>Clostridia</taxon>
        <taxon>Lachnospirales</taxon>
        <taxon>Lachnospiraceae</taxon>
        <taxon>Hominisplanchenecus</taxon>
    </lineage>
</organism>
<dbReference type="Proteomes" id="UP000307720">
    <property type="component" value="Unassembled WGS sequence"/>
</dbReference>
<name>A0AC61QYM8_9FIRM</name>
<proteinExistence type="predicted"/>
<evidence type="ECO:0000313" key="2">
    <source>
        <dbReference type="Proteomes" id="UP000307720"/>
    </source>
</evidence>
<gene>
    <name evidence="1" type="ORF">E5357_10455</name>
</gene>
<keyword evidence="1" id="KW-0645">Protease</keyword>
<keyword evidence="2" id="KW-1185">Reference proteome</keyword>